<dbReference type="GO" id="GO:0022857">
    <property type="term" value="F:transmembrane transporter activity"/>
    <property type="evidence" value="ECO:0007669"/>
    <property type="project" value="TreeGrafter"/>
</dbReference>
<dbReference type="InterPro" id="IPR017871">
    <property type="entry name" value="ABC_transporter-like_CS"/>
</dbReference>
<sequence>QKNLENCQQKLKDYFDETKNGVKTTDSIDEFKLELFTMAELSSDLFVEAEILKLWLDFFGSDLPFFTFQTNLFNSKTLQASDFSAENIISVRGLVKNYQLGKTTVYALRGVDVDIKEGEFVAIVGDSGAGKTTLLNCMASLDEPDYGVVMFKGKNLHKMNDKAKSRVRLLDMGFIFQSYALIPHYDARENVALPADLAGFSKNLRNRIEDLIDGVGIKQQAKQYPAQLSGGQMQRVAIARALTNKPQVLFADEPTGDLDSETGKQVMELIKKFHEETKTTIIIITHEPD</sequence>
<dbReference type="Pfam" id="PF00005">
    <property type="entry name" value="ABC_tran"/>
    <property type="match status" value="1"/>
</dbReference>
<evidence type="ECO:0000259" key="4">
    <source>
        <dbReference type="PROSITE" id="PS50893"/>
    </source>
</evidence>
<dbReference type="SUPFAM" id="SSF52540">
    <property type="entry name" value="P-loop containing nucleoside triphosphate hydrolases"/>
    <property type="match status" value="1"/>
</dbReference>
<dbReference type="PROSITE" id="PS00211">
    <property type="entry name" value="ABC_TRANSPORTER_1"/>
    <property type="match status" value="1"/>
</dbReference>
<dbReference type="InterPro" id="IPR017911">
    <property type="entry name" value="MacB-like_ATP-bd"/>
</dbReference>
<protein>
    <recommendedName>
        <fullName evidence="4">ABC transporter domain-containing protein</fullName>
    </recommendedName>
</protein>
<evidence type="ECO:0000256" key="3">
    <source>
        <dbReference type="ARBA" id="ARBA00022840"/>
    </source>
</evidence>
<dbReference type="InterPro" id="IPR003439">
    <property type="entry name" value="ABC_transporter-like_ATP-bd"/>
</dbReference>
<dbReference type="FunFam" id="3.40.50.300:FF:000032">
    <property type="entry name" value="Export ABC transporter ATP-binding protein"/>
    <property type="match status" value="1"/>
</dbReference>
<dbReference type="PANTHER" id="PTHR24220">
    <property type="entry name" value="IMPORT ATP-BINDING PROTEIN"/>
    <property type="match status" value="1"/>
</dbReference>
<evidence type="ECO:0000256" key="2">
    <source>
        <dbReference type="ARBA" id="ARBA00022741"/>
    </source>
</evidence>
<dbReference type="PROSITE" id="PS50893">
    <property type="entry name" value="ABC_TRANSPORTER_2"/>
    <property type="match status" value="1"/>
</dbReference>
<dbReference type="GO" id="GO:0005524">
    <property type="term" value="F:ATP binding"/>
    <property type="evidence" value="ECO:0007669"/>
    <property type="project" value="UniProtKB-KW"/>
</dbReference>
<keyword evidence="1" id="KW-0813">Transport</keyword>
<accession>X1E1E9</accession>
<name>X1E1E9_9ZZZZ</name>
<feature type="non-terminal residue" evidence="5">
    <location>
        <position position="289"/>
    </location>
</feature>
<keyword evidence="3" id="KW-0067">ATP-binding</keyword>
<reference evidence="5" key="1">
    <citation type="journal article" date="2014" name="Front. Microbiol.">
        <title>High frequency of phylogenetically diverse reductive dehalogenase-homologous genes in deep subseafloor sedimentary metagenomes.</title>
        <authorList>
            <person name="Kawai M."/>
            <person name="Futagami T."/>
            <person name="Toyoda A."/>
            <person name="Takaki Y."/>
            <person name="Nishi S."/>
            <person name="Hori S."/>
            <person name="Arai W."/>
            <person name="Tsubouchi T."/>
            <person name="Morono Y."/>
            <person name="Uchiyama I."/>
            <person name="Ito T."/>
            <person name="Fujiyama A."/>
            <person name="Inagaki F."/>
            <person name="Takami H."/>
        </authorList>
    </citation>
    <scope>NUCLEOTIDE SEQUENCE</scope>
    <source>
        <strain evidence="5">Expedition CK06-06</strain>
    </source>
</reference>
<dbReference type="InterPro" id="IPR015854">
    <property type="entry name" value="ABC_transpr_LolD-like"/>
</dbReference>
<dbReference type="InterPro" id="IPR027417">
    <property type="entry name" value="P-loop_NTPase"/>
</dbReference>
<dbReference type="InterPro" id="IPR003593">
    <property type="entry name" value="AAA+_ATPase"/>
</dbReference>
<evidence type="ECO:0000313" key="5">
    <source>
        <dbReference type="EMBL" id="GAH02458.1"/>
    </source>
</evidence>
<feature type="domain" description="ABC transporter" evidence="4">
    <location>
        <begin position="89"/>
        <end position="288"/>
    </location>
</feature>
<comment type="caution">
    <text evidence="5">The sequence shown here is derived from an EMBL/GenBank/DDBJ whole genome shotgun (WGS) entry which is preliminary data.</text>
</comment>
<dbReference type="SMART" id="SM00382">
    <property type="entry name" value="AAA"/>
    <property type="match status" value="1"/>
</dbReference>
<evidence type="ECO:0000256" key="1">
    <source>
        <dbReference type="ARBA" id="ARBA00022448"/>
    </source>
</evidence>
<dbReference type="AlphaFoldDB" id="X1E1E9"/>
<dbReference type="Gene3D" id="3.40.50.300">
    <property type="entry name" value="P-loop containing nucleotide triphosphate hydrolases"/>
    <property type="match status" value="1"/>
</dbReference>
<dbReference type="CDD" id="cd03255">
    <property type="entry name" value="ABC_MJ0796_LolCDE_FtsE"/>
    <property type="match status" value="1"/>
</dbReference>
<organism evidence="5">
    <name type="scientific">marine sediment metagenome</name>
    <dbReference type="NCBI Taxonomy" id="412755"/>
    <lineage>
        <taxon>unclassified sequences</taxon>
        <taxon>metagenomes</taxon>
        <taxon>ecological metagenomes</taxon>
    </lineage>
</organism>
<proteinExistence type="predicted"/>
<dbReference type="EMBL" id="BART01021620">
    <property type="protein sequence ID" value="GAH02458.1"/>
    <property type="molecule type" value="Genomic_DNA"/>
</dbReference>
<dbReference type="GO" id="GO:0005886">
    <property type="term" value="C:plasma membrane"/>
    <property type="evidence" value="ECO:0007669"/>
    <property type="project" value="TreeGrafter"/>
</dbReference>
<dbReference type="GO" id="GO:0098796">
    <property type="term" value="C:membrane protein complex"/>
    <property type="evidence" value="ECO:0007669"/>
    <property type="project" value="UniProtKB-ARBA"/>
</dbReference>
<dbReference type="GO" id="GO:0016887">
    <property type="term" value="F:ATP hydrolysis activity"/>
    <property type="evidence" value="ECO:0007669"/>
    <property type="project" value="InterPro"/>
</dbReference>
<gene>
    <name evidence="5" type="ORF">S01H4_39824</name>
</gene>
<keyword evidence="2" id="KW-0547">Nucleotide-binding</keyword>
<dbReference type="PANTHER" id="PTHR24220:SF86">
    <property type="entry name" value="ABC TRANSPORTER ABCH.1"/>
    <property type="match status" value="1"/>
</dbReference>
<feature type="non-terminal residue" evidence="5">
    <location>
        <position position="1"/>
    </location>
</feature>